<keyword evidence="1" id="KW-0732">Signal</keyword>
<dbReference type="EMBL" id="JBICBT010000407">
    <property type="protein sequence ID" value="KAL3114802.1"/>
    <property type="molecule type" value="Genomic_DNA"/>
</dbReference>
<feature type="chain" id="PRO_5044750299" evidence="1">
    <location>
        <begin position="28"/>
        <end position="71"/>
    </location>
</feature>
<dbReference type="Proteomes" id="UP001620626">
    <property type="component" value="Unassembled WGS sequence"/>
</dbReference>
<organism evidence="2 3">
    <name type="scientific">Heterodera trifolii</name>
    <dbReference type="NCBI Taxonomy" id="157864"/>
    <lineage>
        <taxon>Eukaryota</taxon>
        <taxon>Metazoa</taxon>
        <taxon>Ecdysozoa</taxon>
        <taxon>Nematoda</taxon>
        <taxon>Chromadorea</taxon>
        <taxon>Rhabditida</taxon>
        <taxon>Tylenchina</taxon>
        <taxon>Tylenchomorpha</taxon>
        <taxon>Tylenchoidea</taxon>
        <taxon>Heteroderidae</taxon>
        <taxon>Heteroderinae</taxon>
        <taxon>Heterodera</taxon>
    </lineage>
</organism>
<sequence length="71" mass="7651">MNFKISAFAVLLLTTCIVLEMPVLISGQCEYDPSINDCTPTGCTGVCILQGTDQCSCAEPQDLRPPSQQKL</sequence>
<proteinExistence type="predicted"/>
<comment type="caution">
    <text evidence="2">The sequence shown here is derived from an EMBL/GenBank/DDBJ whole genome shotgun (WGS) entry which is preliminary data.</text>
</comment>
<accession>A0ABD2LHT6</accession>
<reference evidence="2 3" key="1">
    <citation type="submission" date="2024-10" db="EMBL/GenBank/DDBJ databases">
        <authorList>
            <person name="Kim D."/>
        </authorList>
    </citation>
    <scope>NUCLEOTIDE SEQUENCE [LARGE SCALE GENOMIC DNA]</scope>
    <source>
        <strain evidence="2">BH-2024</strain>
    </source>
</reference>
<feature type="signal peptide" evidence="1">
    <location>
        <begin position="1"/>
        <end position="27"/>
    </location>
</feature>
<evidence type="ECO:0000313" key="3">
    <source>
        <dbReference type="Proteomes" id="UP001620626"/>
    </source>
</evidence>
<dbReference type="AlphaFoldDB" id="A0ABD2LHT6"/>
<gene>
    <name evidence="2" type="ORF">niasHT_014616</name>
</gene>
<keyword evidence="3" id="KW-1185">Reference proteome</keyword>
<protein>
    <submittedName>
        <fullName evidence="2">Uncharacterized protein</fullName>
    </submittedName>
</protein>
<evidence type="ECO:0000313" key="2">
    <source>
        <dbReference type="EMBL" id="KAL3114802.1"/>
    </source>
</evidence>
<evidence type="ECO:0000256" key="1">
    <source>
        <dbReference type="SAM" id="SignalP"/>
    </source>
</evidence>
<name>A0ABD2LHT6_9BILA</name>